<gene>
    <name evidence="1" type="ORF">HMPREF9446_00522</name>
</gene>
<protein>
    <recommendedName>
        <fullName evidence="3">Haloacid dehalogenase-like hydrolase</fullName>
    </recommendedName>
</protein>
<accession>F3PP82</accession>
<sequence length="78" mass="9160">MDNFTFQYAHILFCFISANIRKYLANIIELYIKNMPYLCKVKRLIFKGMNNKLIASDMDGTLLDSNGIIDYLCRTKVR</sequence>
<dbReference type="STRING" id="763034.HMPREF9446_00522"/>
<dbReference type="SUPFAM" id="SSF56784">
    <property type="entry name" value="HAD-like"/>
    <property type="match status" value="1"/>
</dbReference>
<dbReference type="HOGENOM" id="CLU_2614580_0_0_10"/>
<comment type="caution">
    <text evidence="1">The sequence shown here is derived from an EMBL/GenBank/DDBJ whole genome shotgun (WGS) entry which is preliminary data.</text>
</comment>
<dbReference type="AlphaFoldDB" id="F3PP82"/>
<evidence type="ECO:0000313" key="1">
    <source>
        <dbReference type="EMBL" id="EGF59287.1"/>
    </source>
</evidence>
<evidence type="ECO:0008006" key="3">
    <source>
        <dbReference type="Google" id="ProtNLM"/>
    </source>
</evidence>
<evidence type="ECO:0000313" key="2">
    <source>
        <dbReference type="Proteomes" id="UP000003416"/>
    </source>
</evidence>
<name>F3PP82_9BACE</name>
<dbReference type="InterPro" id="IPR036412">
    <property type="entry name" value="HAD-like_sf"/>
</dbReference>
<reference evidence="1 2" key="1">
    <citation type="submission" date="2011-02" db="EMBL/GenBank/DDBJ databases">
        <authorList>
            <person name="Weinstock G."/>
            <person name="Sodergren E."/>
            <person name="Clifton S."/>
            <person name="Fulton L."/>
            <person name="Fulton B."/>
            <person name="Courtney L."/>
            <person name="Fronick C."/>
            <person name="Harrison M."/>
            <person name="Strong C."/>
            <person name="Farmer C."/>
            <person name="Delahaunty K."/>
            <person name="Markovic C."/>
            <person name="Hall O."/>
            <person name="Minx P."/>
            <person name="Tomlinson C."/>
            <person name="Mitreva M."/>
            <person name="Hou S."/>
            <person name="Chen J."/>
            <person name="Wollam A."/>
            <person name="Pepin K.H."/>
            <person name="Johnson M."/>
            <person name="Bhonagiri V."/>
            <person name="Zhang X."/>
            <person name="Suruliraj S."/>
            <person name="Warren W."/>
            <person name="Chinwalla A."/>
            <person name="Mardis E.R."/>
            <person name="Wilson R.K."/>
        </authorList>
    </citation>
    <scope>NUCLEOTIDE SEQUENCE [LARGE SCALE GENOMIC DNA]</scope>
    <source>
        <strain evidence="1 2">YIT 12057</strain>
    </source>
</reference>
<organism evidence="1 2">
    <name type="scientific">Bacteroides fluxus YIT 12057</name>
    <dbReference type="NCBI Taxonomy" id="763034"/>
    <lineage>
        <taxon>Bacteria</taxon>
        <taxon>Pseudomonadati</taxon>
        <taxon>Bacteroidota</taxon>
        <taxon>Bacteroidia</taxon>
        <taxon>Bacteroidales</taxon>
        <taxon>Bacteroidaceae</taxon>
        <taxon>Bacteroides</taxon>
    </lineage>
</organism>
<proteinExistence type="predicted"/>
<dbReference type="EMBL" id="AFBN01000010">
    <property type="protein sequence ID" value="EGF59287.1"/>
    <property type="molecule type" value="Genomic_DNA"/>
</dbReference>
<keyword evidence="2" id="KW-1185">Reference proteome</keyword>
<dbReference type="Proteomes" id="UP000003416">
    <property type="component" value="Unassembled WGS sequence"/>
</dbReference>